<protein>
    <submittedName>
        <fullName evidence="2">Molecular chaperone TorD family protein</fullName>
    </submittedName>
</protein>
<dbReference type="RefSeq" id="WP_168109692.1">
    <property type="nucleotide sequence ID" value="NZ_VTOX01000011.1"/>
</dbReference>
<dbReference type="EMBL" id="VTOX01000011">
    <property type="protein sequence ID" value="NKE68563.1"/>
    <property type="molecule type" value="Genomic_DNA"/>
</dbReference>
<keyword evidence="1" id="KW-0143">Chaperone</keyword>
<comment type="caution">
    <text evidence="2">The sequence shown here is derived from an EMBL/GenBank/DDBJ whole genome shotgun (WGS) entry which is preliminary data.</text>
</comment>
<accession>A0A7X6DJZ1</accession>
<evidence type="ECO:0000313" key="3">
    <source>
        <dbReference type="Proteomes" id="UP000521868"/>
    </source>
</evidence>
<name>A0A7X6DJZ1_9BURK</name>
<organism evidence="2 3">
    <name type="scientific">Ramlibacter lithotrophicus</name>
    <dbReference type="NCBI Taxonomy" id="2606681"/>
    <lineage>
        <taxon>Bacteria</taxon>
        <taxon>Pseudomonadati</taxon>
        <taxon>Pseudomonadota</taxon>
        <taxon>Betaproteobacteria</taxon>
        <taxon>Burkholderiales</taxon>
        <taxon>Comamonadaceae</taxon>
        <taxon>Ramlibacter</taxon>
    </lineage>
</organism>
<dbReference type="PANTHER" id="PTHR34227:SF1">
    <property type="entry name" value="DIMETHYL SULFOXIDE REDUCTASE CHAPERONE-RELATED"/>
    <property type="match status" value="1"/>
</dbReference>
<gene>
    <name evidence="2" type="ORF">RAMLITH_22340</name>
</gene>
<dbReference type="InterPro" id="IPR036411">
    <property type="entry name" value="TorD-like_sf"/>
</dbReference>
<proteinExistence type="predicted"/>
<evidence type="ECO:0000313" key="2">
    <source>
        <dbReference type="EMBL" id="NKE68563.1"/>
    </source>
</evidence>
<reference evidence="2 3" key="1">
    <citation type="journal article" date="2020" name="Nature">
        <title>Bacterial chemolithoautotrophy via manganese oxidation.</title>
        <authorList>
            <person name="Yu H."/>
            <person name="Leadbetter J.R."/>
        </authorList>
    </citation>
    <scope>NUCLEOTIDE SEQUENCE [LARGE SCALE GENOMIC DNA]</scope>
    <source>
        <strain evidence="2 3">RBP-1</strain>
    </source>
</reference>
<dbReference type="Pfam" id="PF02613">
    <property type="entry name" value="Nitrate_red_del"/>
    <property type="match status" value="1"/>
</dbReference>
<dbReference type="InterPro" id="IPR020945">
    <property type="entry name" value="DMSO/NO3_reduct_chaperone"/>
</dbReference>
<dbReference type="InterPro" id="IPR050289">
    <property type="entry name" value="TorD/DmsD_chaperones"/>
</dbReference>
<sequence length="211" mass="23564">MPELDLEQATAREDLCRFLAACHYEPDAAFAEEKVFDSMAAAARRLDPQLEAGARRLGEAFAAQDLQELLVDYTRLFLGPPSPLAAPYGSVWLTGENAVMQESTVALQGLYGEAGFELDEDLAEMPDHVAVELEFLYLLTFKQNEAWRAGDEVAIGAWNQLHGLFLRDHLGAWIGRFAAAVRDRAQTSFYRELADLTARFVQAESARRQPR</sequence>
<dbReference type="AlphaFoldDB" id="A0A7X6DJZ1"/>
<dbReference type="Gene3D" id="1.10.3480.10">
    <property type="entry name" value="TorD-like"/>
    <property type="match status" value="1"/>
</dbReference>
<dbReference type="PANTHER" id="PTHR34227">
    <property type="entry name" value="CHAPERONE PROTEIN YCDY"/>
    <property type="match status" value="1"/>
</dbReference>
<dbReference type="SUPFAM" id="SSF89155">
    <property type="entry name" value="TorD-like"/>
    <property type="match status" value="1"/>
</dbReference>
<keyword evidence="3" id="KW-1185">Reference proteome</keyword>
<dbReference type="Proteomes" id="UP000521868">
    <property type="component" value="Unassembled WGS sequence"/>
</dbReference>
<evidence type="ECO:0000256" key="1">
    <source>
        <dbReference type="ARBA" id="ARBA00023186"/>
    </source>
</evidence>